<feature type="region of interest" description="Disordered" evidence="1">
    <location>
        <begin position="1460"/>
        <end position="1513"/>
    </location>
</feature>
<proteinExistence type="predicted"/>
<feature type="compositionally biased region" description="Low complexity" evidence="1">
    <location>
        <begin position="94"/>
        <end position="108"/>
    </location>
</feature>
<feature type="compositionally biased region" description="Low complexity" evidence="1">
    <location>
        <begin position="1364"/>
        <end position="1387"/>
    </location>
</feature>
<dbReference type="InterPro" id="IPR044798">
    <property type="entry name" value="EAF1A/B"/>
</dbReference>
<keyword evidence="4" id="KW-1185">Reference proteome</keyword>
<organism evidence="3 4">
    <name type="scientific">Zostera marina</name>
    <name type="common">Eelgrass</name>
    <dbReference type="NCBI Taxonomy" id="29655"/>
    <lineage>
        <taxon>Eukaryota</taxon>
        <taxon>Viridiplantae</taxon>
        <taxon>Streptophyta</taxon>
        <taxon>Embryophyta</taxon>
        <taxon>Tracheophyta</taxon>
        <taxon>Spermatophyta</taxon>
        <taxon>Magnoliopsida</taxon>
        <taxon>Liliopsida</taxon>
        <taxon>Zosteraceae</taxon>
        <taxon>Zostera</taxon>
    </lineage>
</organism>
<feature type="compositionally biased region" description="Polar residues" evidence="1">
    <location>
        <begin position="1604"/>
        <end position="1621"/>
    </location>
</feature>
<dbReference type="OMA" id="QNISCHN"/>
<comment type="caution">
    <text evidence="3">The sequence shown here is derived from an EMBL/GenBank/DDBJ whole genome shotgun (WGS) entry which is preliminary data.</text>
</comment>
<dbReference type="EMBL" id="LFYR01001330">
    <property type="protein sequence ID" value="KMZ62624.1"/>
    <property type="molecule type" value="Genomic_DNA"/>
</dbReference>
<evidence type="ECO:0000313" key="4">
    <source>
        <dbReference type="Proteomes" id="UP000036987"/>
    </source>
</evidence>
<feature type="region of interest" description="Disordered" evidence="1">
    <location>
        <begin position="1436"/>
        <end position="1455"/>
    </location>
</feature>
<dbReference type="Proteomes" id="UP000036987">
    <property type="component" value="Unassembled WGS sequence"/>
</dbReference>
<dbReference type="Pfam" id="PF07529">
    <property type="entry name" value="HSA"/>
    <property type="match status" value="1"/>
</dbReference>
<feature type="region of interest" description="Disordered" evidence="1">
    <location>
        <begin position="93"/>
        <end position="132"/>
    </location>
</feature>
<evidence type="ECO:0000256" key="1">
    <source>
        <dbReference type="SAM" id="MobiDB-lite"/>
    </source>
</evidence>
<dbReference type="PANTHER" id="PTHR46774:SF3">
    <property type="entry name" value="CHROMATIN MODIFICATION-RELATED PROTEIN EAF1 A-RELATED"/>
    <property type="match status" value="1"/>
</dbReference>
<feature type="region of interest" description="Disordered" evidence="1">
    <location>
        <begin position="1068"/>
        <end position="1094"/>
    </location>
</feature>
<dbReference type="OrthoDB" id="372624at2759"/>
<dbReference type="STRING" id="29655.A0A0K9P0Y5"/>
<feature type="compositionally biased region" description="Polar residues" evidence="1">
    <location>
        <begin position="1460"/>
        <end position="1512"/>
    </location>
</feature>
<feature type="compositionally biased region" description="Low complexity" evidence="1">
    <location>
        <begin position="1644"/>
        <end position="1653"/>
    </location>
</feature>
<feature type="domain" description="HSA" evidence="2">
    <location>
        <begin position="439"/>
        <end position="517"/>
    </location>
</feature>
<reference evidence="4" key="1">
    <citation type="journal article" date="2016" name="Nature">
        <title>The genome of the seagrass Zostera marina reveals angiosperm adaptation to the sea.</title>
        <authorList>
            <person name="Olsen J.L."/>
            <person name="Rouze P."/>
            <person name="Verhelst B."/>
            <person name="Lin Y.-C."/>
            <person name="Bayer T."/>
            <person name="Collen J."/>
            <person name="Dattolo E."/>
            <person name="De Paoli E."/>
            <person name="Dittami S."/>
            <person name="Maumus F."/>
            <person name="Michel G."/>
            <person name="Kersting A."/>
            <person name="Lauritano C."/>
            <person name="Lohaus R."/>
            <person name="Toepel M."/>
            <person name="Tonon T."/>
            <person name="Vanneste K."/>
            <person name="Amirebrahimi M."/>
            <person name="Brakel J."/>
            <person name="Bostroem C."/>
            <person name="Chovatia M."/>
            <person name="Grimwood J."/>
            <person name="Jenkins J.W."/>
            <person name="Jueterbock A."/>
            <person name="Mraz A."/>
            <person name="Stam W.T."/>
            <person name="Tice H."/>
            <person name="Bornberg-Bauer E."/>
            <person name="Green P.J."/>
            <person name="Pearson G.A."/>
            <person name="Procaccini G."/>
            <person name="Duarte C.M."/>
            <person name="Schmutz J."/>
            <person name="Reusch T.B.H."/>
            <person name="Van de Peer Y."/>
        </authorList>
    </citation>
    <scope>NUCLEOTIDE SEQUENCE [LARGE SCALE GENOMIC DNA]</scope>
    <source>
        <strain evidence="4">cv. Finnish</strain>
    </source>
</reference>
<dbReference type="PROSITE" id="PS51204">
    <property type="entry name" value="HSA"/>
    <property type="match status" value="1"/>
</dbReference>
<dbReference type="PANTHER" id="PTHR46774">
    <property type="entry name" value="CHROMATIN MODIFICATION-RELATED PROTEIN EAF1 A-RELATED"/>
    <property type="match status" value="1"/>
</dbReference>
<dbReference type="InterPro" id="IPR014012">
    <property type="entry name" value="HSA_dom"/>
</dbReference>
<name>A0A0K9P0Y5_ZOSMR</name>
<feature type="region of interest" description="Disordered" evidence="1">
    <location>
        <begin position="1333"/>
        <end position="1427"/>
    </location>
</feature>
<sequence length="1666" mass="183621">MGTQTQPVIHSAENADNDFMVGAVDGGIVFDTKSTPHQTAIEETQVELSQEYNAREERRRELEFLEKGGNPLDFQFYSQAPVSVKLTPLLLQQNSSENNGNNGTTKGRNTSKRKNIVSFEKTSRLDPSQNSMEADDSVILNLDMKSSVCSQKKRSKLNLEATDLSQTYCANQSVLSSSEINHGSPENKDSMIFASEDHLLDMELDEVEPPKVPTGVISTPHLIRNGGDTMLNVDGQSSCEASKDPRHSEIIRKSDVNTDNLQDKDQNIEENGVHNRTHITTSNCGNCNIDDNVGGGQIFEEESDGVLIKEQKQTDESILIPENTNITENGNIKAADVEHNVHSEECPVILNVRISRVEVKGAECFENEAKKQTQNVIPSDSIHSTFEISNTCHSQKDPPVIPKIQDNTETKYTKDHEEAILKEANIIEDKFKMAQEFPKSVLCSAKQLRPHWDYVLEEMAWLANDFIQERLWKITAASQVCRRIALIGLEKFKNNNLRKKQRKVSHILAKEVIKFWNLAKQNKDILEGGPQRSLKSPIMCYAARFLQSGFYPMEVVPPEAPPTPDRIFDSGTLEPEWEEKNTDEMLHYKIPFGSMHTYMQLNTHHSPHEKVGKFSNQIDCEASVGDSTTESNAHVTMEEDEAETSMSYMHQPFEGNRSLNFFQNNRKKLQQKSGASRSYGDFDLPYVPDAERNFATQPLLGKRASGTLNASLKAIKRVRSTGRQQLTVKTDASSGDTNSIHDDQYSLQGGSHLRKNSDFESTADFEKNQSKYMGYKKSSIANDCGGFIASGKGASYKQGWPVDSVSQPEQKKYLRKKTESHNFESNGTSGLYAQQFTKKPKTLKQSPESSPKALATLGGSLASQINKIANSNKIMKVIPNRGKKPKAKAGASQPLSGSQWSLFEDQTLVVLVHDLGPNWELVSDIINSTLQFKHVFWKPQDCMERHKILMDNNSSDGVDGTENSESIQPYPSTLHGIPNGCAGQLFQCLQEPMEKDILKTHFEKIILIGKKRSYKSQRDNLDMKQPSPAHSSHLLALSQACPNNLTGNLLMPLDLCDATTTTTSELLKNQGASNDGPTLPNYQGPATPVLPPSGSSIIHQGSTGIVVGNSFPSPSTAANAPTRDGPRYGVPRPASLLADNQQKTQQCGQMVSGRSVPESLPIGNDRGVRTSSGGNGIGISRGMPMARPGSQGTSSPRALNAVSSGSKLSSSGVGTPNPVNHPGTGNGQGSSSIKPHDSLQMLRTSQNPEAHRQNQMVKQELQIQATHGNAQTGIHTTFSNQTLSSSVQPFPMQQPHMMHPQPRMHGRIHQPRIQGANHIRPQQQTYAMNIAKQRQLQQRLAHQKQPFTGSSSMTPLQKGSHFPQQTQSSSSMMASSSFSQQKQQNISCHNPQTNISLPNQNRQKNHQQITPKQHQQPAPMPTKSMKGSQIIDNKHMMQQQSQATISGGSNQTPLQTSIQQKRYTHPQFQSSLQMSTVSSHPDSCNQGHVQTPSSLPMTSQNQQQRPKNQPHQMMQRGILHQNHQLCSDGHTGVLVDSVQANQTIASSSTQCIGSVNHNSDIILPHTLSSQWKSEPSNEVNTRTSNSHISNASLTKLVGAESSIAGSTLSSPQTQFSGSINSVHGHGTGEQKSASPQKKPPYSNQNQLQQQEDQSVAVNGQSLNLRQ</sequence>
<feature type="compositionally biased region" description="Polar residues" evidence="1">
    <location>
        <begin position="1388"/>
        <end position="1416"/>
    </location>
</feature>
<protein>
    <recommendedName>
        <fullName evidence="2">HSA domain-containing protein</fullName>
    </recommendedName>
</protein>
<feature type="compositionally biased region" description="Polar residues" evidence="1">
    <location>
        <begin position="1655"/>
        <end position="1666"/>
    </location>
</feature>
<feature type="region of interest" description="Disordered" evidence="1">
    <location>
        <begin position="1604"/>
        <end position="1666"/>
    </location>
</feature>
<dbReference type="SMART" id="SM00573">
    <property type="entry name" value="HSA"/>
    <property type="match status" value="1"/>
</dbReference>
<feature type="region of interest" description="Disordered" evidence="1">
    <location>
        <begin position="1147"/>
        <end position="1235"/>
    </location>
</feature>
<dbReference type="GO" id="GO:0035267">
    <property type="term" value="C:NuA4 histone acetyltransferase complex"/>
    <property type="evidence" value="ECO:0000318"/>
    <property type="project" value="GO_Central"/>
</dbReference>
<accession>A0A0K9P0Y5</accession>
<feature type="compositionally biased region" description="Polar residues" evidence="1">
    <location>
        <begin position="1333"/>
        <end position="1357"/>
    </location>
</feature>
<evidence type="ECO:0000313" key="3">
    <source>
        <dbReference type="EMBL" id="KMZ62624.1"/>
    </source>
</evidence>
<evidence type="ECO:0000259" key="2">
    <source>
        <dbReference type="PROSITE" id="PS51204"/>
    </source>
</evidence>
<gene>
    <name evidence="3" type="ORF">ZOSMA_44G00240</name>
</gene>
<feature type="compositionally biased region" description="Low complexity" evidence="1">
    <location>
        <begin position="1202"/>
        <end position="1214"/>
    </location>
</feature>
<feature type="region of interest" description="Disordered" evidence="1">
    <location>
        <begin position="1567"/>
        <end position="1586"/>
    </location>
</feature>